<proteinExistence type="predicted"/>
<evidence type="ECO:0000256" key="1">
    <source>
        <dbReference type="SAM" id="MobiDB-lite"/>
    </source>
</evidence>
<dbReference type="EMBL" id="JAVHJO010000004">
    <property type="protein sequence ID" value="KAK6540963.1"/>
    <property type="molecule type" value="Genomic_DNA"/>
</dbReference>
<dbReference type="AlphaFoldDB" id="A0AAV9XMG8"/>
<name>A0AAV9XMG8_9PEZI</name>
<evidence type="ECO:0000313" key="2">
    <source>
        <dbReference type="EMBL" id="KAK6525410.1"/>
    </source>
</evidence>
<evidence type="ECO:0000313" key="4">
    <source>
        <dbReference type="EMBL" id="KAK6540963.1"/>
    </source>
</evidence>
<protein>
    <submittedName>
        <fullName evidence="4">Uncharacterized protein</fullName>
    </submittedName>
</protein>
<dbReference type="PANTHER" id="PTHR33096">
    <property type="entry name" value="CXC2 DOMAIN-CONTAINING PROTEIN"/>
    <property type="match status" value="1"/>
</dbReference>
<keyword evidence="5" id="KW-1185">Reference proteome</keyword>
<organism evidence="4 5">
    <name type="scientific">Orbilia ellipsospora</name>
    <dbReference type="NCBI Taxonomy" id="2528407"/>
    <lineage>
        <taxon>Eukaryota</taxon>
        <taxon>Fungi</taxon>
        <taxon>Dikarya</taxon>
        <taxon>Ascomycota</taxon>
        <taxon>Pezizomycotina</taxon>
        <taxon>Orbiliomycetes</taxon>
        <taxon>Orbiliales</taxon>
        <taxon>Orbiliaceae</taxon>
        <taxon>Orbilia</taxon>
    </lineage>
</organism>
<gene>
    <name evidence="3" type="ORF">TWF694_005209</name>
    <name evidence="2" type="ORF">TWF694_005549</name>
    <name evidence="4" type="ORF">TWF694_008344</name>
</gene>
<dbReference type="InterPro" id="IPR040521">
    <property type="entry name" value="KDZ"/>
</dbReference>
<feature type="region of interest" description="Disordered" evidence="1">
    <location>
        <begin position="21"/>
        <end position="42"/>
    </location>
</feature>
<evidence type="ECO:0000313" key="5">
    <source>
        <dbReference type="Proteomes" id="UP001365542"/>
    </source>
</evidence>
<dbReference type="Pfam" id="PF18758">
    <property type="entry name" value="KDZ"/>
    <property type="match status" value="1"/>
</dbReference>
<sequence>MRTCVNAFHVKAHELKCQIKHSPKRQHGLGESDGEGTERDWDSKRHLVPAGRSSSPAARLQMLSSQSQHYAHRLRIRLPILLETRYRRARTNLAYYTQRLAELRDQASLQDHKDGEIDIIAIRSNSELAQLAQEQVKYFETKQEIATKEADHINIYLLISKQEDTEREIAKSAAVFRPALQTKLNECNLKLSSLLAKYRYNRTDWGKETNLRAEWHRRNGNEKIYNAIKKVAESKIKSGGVFTRKQNKLYELLGEYNYSSSEWDPEDPESRYGLYEKETTLKNLEETLKSIFGFVYARSVELRLLKKGISGQKETNILQEAVTKRSQLVSEQLERFNTLVRSLPEGDRIELSLDMFQTPSTSNSDQEGALERVLWKFQQLKDRFMKSHRLLNWLQQRSIAFELFSRLKINNRKLIITCWDDYCTILHLQQAKNLRDVYSQDDQNAIQGCTSILVQILKPIHSTLFPDSNAIPEFSSSLDLSLNSSEDEGSETFSDDDIQEFYDCDLIDDAAWAQLELLY</sequence>
<reference evidence="4 5" key="1">
    <citation type="submission" date="2019-10" db="EMBL/GenBank/DDBJ databases">
        <authorList>
            <person name="Palmer J.M."/>
        </authorList>
    </citation>
    <scope>NUCLEOTIDE SEQUENCE [LARGE SCALE GENOMIC DNA]</scope>
    <source>
        <strain evidence="4 5">TWF694</strain>
    </source>
</reference>
<dbReference type="PANTHER" id="PTHR33096:SF1">
    <property type="entry name" value="CXC1-LIKE CYSTEINE CLUSTER ASSOCIATED WITH KDZ TRANSPOSASES DOMAIN-CONTAINING PROTEIN"/>
    <property type="match status" value="1"/>
</dbReference>
<evidence type="ECO:0000313" key="3">
    <source>
        <dbReference type="EMBL" id="KAK6526627.1"/>
    </source>
</evidence>
<dbReference type="Proteomes" id="UP001365542">
    <property type="component" value="Unassembled WGS sequence"/>
</dbReference>
<dbReference type="EMBL" id="JAVHJO010000017">
    <property type="protein sequence ID" value="KAK6525410.1"/>
    <property type="molecule type" value="Genomic_DNA"/>
</dbReference>
<accession>A0AAV9XMG8</accession>
<dbReference type="EMBL" id="JAVHJO010000016">
    <property type="protein sequence ID" value="KAK6526627.1"/>
    <property type="molecule type" value="Genomic_DNA"/>
</dbReference>
<comment type="caution">
    <text evidence="4">The sequence shown here is derived from an EMBL/GenBank/DDBJ whole genome shotgun (WGS) entry which is preliminary data.</text>
</comment>